<evidence type="ECO:0000256" key="2">
    <source>
        <dbReference type="ARBA" id="ARBA00022723"/>
    </source>
</evidence>
<evidence type="ECO:0000256" key="3">
    <source>
        <dbReference type="ARBA" id="ARBA00022801"/>
    </source>
</evidence>
<keyword evidence="3" id="KW-0378">Hydrolase</keyword>
<sequence>MPIYHRGWQQLAGTTSQPLVDSHCHLDLDVFSDDIDQVLQRALTAGIQRLHVPGTTKAGWHKQYGLSQQYACIDYSLGLHPYFLTSQWQSDFQYLELRFERRDNRAIAIGEIGLDAVIDVPYERQLVAFEKQLALASALKLPVILHHRKTQQDLLRVIKKLRFTEGGIVHAFSGSKESAMRFIEAGFLLGIGGTITYPRGSKTRETLKHIDTKHLVLETDSPDMPVYGKQGKRNEPENLTEVCEALSTTIKRPFEEVAKQTSENYLSLFSLNL</sequence>
<name>A0A3N5XXC5_9ALTE</name>
<dbReference type="InterPro" id="IPR018228">
    <property type="entry name" value="DNase_TatD-rel_CS"/>
</dbReference>
<dbReference type="PROSITE" id="PS01091">
    <property type="entry name" value="TATD_3"/>
    <property type="match status" value="1"/>
</dbReference>
<dbReference type="PROSITE" id="PS01137">
    <property type="entry name" value="TATD_1"/>
    <property type="match status" value="1"/>
</dbReference>
<comment type="caution">
    <text evidence="5">The sequence shown here is derived from an EMBL/GenBank/DDBJ whole genome shotgun (WGS) entry which is preliminary data.</text>
</comment>
<evidence type="ECO:0000256" key="4">
    <source>
        <dbReference type="PIRSR" id="PIRSR005902-1"/>
    </source>
</evidence>
<keyword evidence="2 4" id="KW-0479">Metal-binding</keyword>
<comment type="similarity">
    <text evidence="1">Belongs to the metallo-dependent hydrolases superfamily. TatD-type hydrolase family.</text>
</comment>
<organism evidence="5 6">
    <name type="scientific">Alteromonas sediminis</name>
    <dbReference type="NCBI Taxonomy" id="2259342"/>
    <lineage>
        <taxon>Bacteria</taxon>
        <taxon>Pseudomonadati</taxon>
        <taxon>Pseudomonadota</taxon>
        <taxon>Gammaproteobacteria</taxon>
        <taxon>Alteromonadales</taxon>
        <taxon>Alteromonadaceae</taxon>
        <taxon>Alteromonas/Salinimonas group</taxon>
        <taxon>Alteromonas</taxon>
    </lineage>
</organism>
<dbReference type="SUPFAM" id="SSF51556">
    <property type="entry name" value="Metallo-dependent hydrolases"/>
    <property type="match status" value="1"/>
</dbReference>
<evidence type="ECO:0000313" key="5">
    <source>
        <dbReference type="EMBL" id="RPJ65597.1"/>
    </source>
</evidence>
<gene>
    <name evidence="5" type="ORF">DRW07_12280</name>
</gene>
<dbReference type="OrthoDB" id="9810005at2"/>
<dbReference type="GO" id="GO:0005829">
    <property type="term" value="C:cytosol"/>
    <property type="evidence" value="ECO:0007669"/>
    <property type="project" value="TreeGrafter"/>
</dbReference>
<dbReference type="AlphaFoldDB" id="A0A3N5XXC5"/>
<feature type="binding site" evidence="4">
    <location>
        <position position="170"/>
    </location>
    <ligand>
        <name>a divalent metal cation</name>
        <dbReference type="ChEBI" id="CHEBI:60240"/>
        <label>2</label>
    </ligand>
</feature>
<dbReference type="EMBL" id="RPOK01000004">
    <property type="protein sequence ID" value="RPJ65597.1"/>
    <property type="molecule type" value="Genomic_DNA"/>
</dbReference>
<dbReference type="InterPro" id="IPR032466">
    <property type="entry name" value="Metal_Hydrolase"/>
</dbReference>
<dbReference type="Pfam" id="PF01026">
    <property type="entry name" value="TatD_DNase"/>
    <property type="match status" value="1"/>
</dbReference>
<feature type="binding site" evidence="4">
    <location>
        <position position="111"/>
    </location>
    <ligand>
        <name>a divalent metal cation</name>
        <dbReference type="ChEBI" id="CHEBI:60240"/>
        <label>1</label>
    </ligand>
</feature>
<reference evidence="5 6" key="1">
    <citation type="submission" date="2018-11" db="EMBL/GenBank/DDBJ databases">
        <authorList>
            <person name="Ye M.-Q."/>
            <person name="Du Z.-J."/>
        </authorList>
    </citation>
    <scope>NUCLEOTIDE SEQUENCE [LARGE SCALE GENOMIC DNA]</scope>
    <source>
        <strain evidence="5 6">U0105</strain>
    </source>
</reference>
<accession>A0A3N5XXC5</accession>
<dbReference type="InterPro" id="IPR001130">
    <property type="entry name" value="TatD-like"/>
</dbReference>
<evidence type="ECO:0000313" key="6">
    <source>
        <dbReference type="Proteomes" id="UP000275281"/>
    </source>
</evidence>
<dbReference type="CDD" id="cd01310">
    <property type="entry name" value="TatD_DNAse"/>
    <property type="match status" value="1"/>
</dbReference>
<evidence type="ECO:0000256" key="1">
    <source>
        <dbReference type="ARBA" id="ARBA00009275"/>
    </source>
</evidence>
<dbReference type="FunFam" id="3.20.20.140:FF:000005">
    <property type="entry name" value="TatD family hydrolase"/>
    <property type="match status" value="1"/>
</dbReference>
<feature type="binding site" evidence="4">
    <location>
        <position position="220"/>
    </location>
    <ligand>
        <name>a divalent metal cation</name>
        <dbReference type="ChEBI" id="CHEBI:60240"/>
        <label>1</label>
    </ligand>
</feature>
<dbReference type="GO" id="GO:0046872">
    <property type="term" value="F:metal ion binding"/>
    <property type="evidence" value="ECO:0007669"/>
    <property type="project" value="UniProtKB-KW"/>
</dbReference>
<dbReference type="PIRSF" id="PIRSF005902">
    <property type="entry name" value="DNase_TatD"/>
    <property type="match status" value="1"/>
</dbReference>
<dbReference type="PANTHER" id="PTHR46124">
    <property type="entry name" value="D-AMINOACYL-TRNA DEACYLASE"/>
    <property type="match status" value="1"/>
</dbReference>
<feature type="binding site" evidence="4">
    <location>
        <position position="25"/>
    </location>
    <ligand>
        <name>a divalent metal cation</name>
        <dbReference type="ChEBI" id="CHEBI:60240"/>
        <label>1</label>
    </ligand>
</feature>
<feature type="binding site" evidence="4">
    <location>
        <position position="146"/>
    </location>
    <ligand>
        <name>a divalent metal cation</name>
        <dbReference type="ChEBI" id="CHEBI:60240"/>
        <label>2</label>
    </ligand>
</feature>
<feature type="binding site" evidence="4">
    <location>
        <position position="23"/>
    </location>
    <ligand>
        <name>a divalent metal cation</name>
        <dbReference type="ChEBI" id="CHEBI:60240"/>
        <label>1</label>
    </ligand>
</feature>
<dbReference type="PANTHER" id="PTHR46124:SF3">
    <property type="entry name" value="HYDROLASE"/>
    <property type="match status" value="1"/>
</dbReference>
<proteinExistence type="inferred from homology"/>
<keyword evidence="6" id="KW-1185">Reference proteome</keyword>
<dbReference type="GO" id="GO:0016788">
    <property type="term" value="F:hydrolase activity, acting on ester bonds"/>
    <property type="evidence" value="ECO:0007669"/>
    <property type="project" value="InterPro"/>
</dbReference>
<dbReference type="Gene3D" id="3.20.20.140">
    <property type="entry name" value="Metal-dependent hydrolases"/>
    <property type="match status" value="1"/>
</dbReference>
<protein>
    <submittedName>
        <fullName evidence="5">TatD family deoxyribonuclease</fullName>
    </submittedName>
</protein>
<dbReference type="Proteomes" id="UP000275281">
    <property type="component" value="Unassembled WGS sequence"/>
</dbReference>